<accession>A0A932GPV4</accession>
<feature type="non-terminal residue" evidence="4">
    <location>
        <position position="1"/>
    </location>
</feature>
<dbReference type="Gene3D" id="3.40.50.620">
    <property type="entry name" value="HUPs"/>
    <property type="match status" value="2"/>
</dbReference>
<dbReference type="InterPro" id="IPR033947">
    <property type="entry name" value="ETF_alpha_N"/>
</dbReference>
<comment type="similarity">
    <text evidence="1">Belongs to the ETF alpha-subunit/FixB family.</text>
</comment>
<dbReference type="CDD" id="cd01715">
    <property type="entry name" value="ETF_alpha"/>
    <property type="match status" value="1"/>
</dbReference>
<evidence type="ECO:0000259" key="3">
    <source>
        <dbReference type="SMART" id="SM00893"/>
    </source>
</evidence>
<reference evidence="4" key="1">
    <citation type="submission" date="2020-07" db="EMBL/GenBank/DDBJ databases">
        <title>Huge and variable diversity of episymbiotic CPR bacteria and DPANN archaea in groundwater ecosystems.</title>
        <authorList>
            <person name="He C.Y."/>
            <person name="Keren R."/>
            <person name="Whittaker M."/>
            <person name="Farag I.F."/>
            <person name="Doudna J."/>
            <person name="Cate J.H.D."/>
            <person name="Banfield J.F."/>
        </authorList>
    </citation>
    <scope>NUCLEOTIDE SEQUENCE</scope>
    <source>
        <strain evidence="4">NC_groundwater_717_Ag_S-0.2um_59_8</strain>
    </source>
</reference>
<dbReference type="EMBL" id="JACPSX010000155">
    <property type="protein sequence ID" value="MBI3015012.1"/>
    <property type="molecule type" value="Genomic_DNA"/>
</dbReference>
<evidence type="ECO:0000313" key="5">
    <source>
        <dbReference type="Proteomes" id="UP000741360"/>
    </source>
</evidence>
<protein>
    <submittedName>
        <fullName evidence="4">Electron transfer flavoprotein alpha/ beta subunit</fullName>
    </submittedName>
</protein>
<sequence>ALLTAAERLIFPKRVTPEDLKAAREKPISRLTAAELSSDLSVFGAAGSPTRVERIYSVESKRAAVMIPAEDPDAAAAELVRRLSEKGLFGRWQGEADQTRKEVIRHREIHDPEKAVWVVAESYGGNLRPVTFELLGKGLELASQLRSELVAVLIGNSVPAPGRILGSSGADRVLLLDHPALREYSSEGYSQALVAAIEKERPFVILVPATADGRDFAPRVAARLGLGLTGDCVGLELNSEGRLVQLKPAFGGNIVAPIVSRTDPQMATMRPGILKAPASVEGREAPVEKFTPDLKPVSTRLVR</sequence>
<evidence type="ECO:0000256" key="2">
    <source>
        <dbReference type="ARBA" id="ARBA00022982"/>
    </source>
</evidence>
<gene>
    <name evidence="4" type="ORF">HYY65_08160</name>
</gene>
<dbReference type="GO" id="GO:0009055">
    <property type="term" value="F:electron transfer activity"/>
    <property type="evidence" value="ECO:0007669"/>
    <property type="project" value="InterPro"/>
</dbReference>
<keyword evidence="2" id="KW-0249">Electron transport</keyword>
<dbReference type="SUPFAM" id="SSF52402">
    <property type="entry name" value="Adenine nucleotide alpha hydrolases-like"/>
    <property type="match status" value="2"/>
</dbReference>
<dbReference type="AlphaFoldDB" id="A0A932GPV4"/>
<dbReference type="Proteomes" id="UP000741360">
    <property type="component" value="Unassembled WGS sequence"/>
</dbReference>
<dbReference type="GO" id="GO:0050660">
    <property type="term" value="F:flavin adenine dinucleotide binding"/>
    <property type="evidence" value="ECO:0007669"/>
    <property type="project" value="InterPro"/>
</dbReference>
<dbReference type="GO" id="GO:0033539">
    <property type="term" value="P:fatty acid beta-oxidation using acyl-CoA dehydrogenase"/>
    <property type="evidence" value="ECO:0007669"/>
    <property type="project" value="TreeGrafter"/>
</dbReference>
<proteinExistence type="inferred from homology"/>
<dbReference type="SMART" id="SM00893">
    <property type="entry name" value="ETF"/>
    <property type="match status" value="1"/>
</dbReference>
<comment type="caution">
    <text evidence="4">The sequence shown here is derived from an EMBL/GenBank/DDBJ whole genome shotgun (WGS) entry which is preliminary data.</text>
</comment>
<organism evidence="4 5">
    <name type="scientific">Tectimicrobiota bacterium</name>
    <dbReference type="NCBI Taxonomy" id="2528274"/>
    <lineage>
        <taxon>Bacteria</taxon>
        <taxon>Pseudomonadati</taxon>
        <taxon>Nitrospinota/Tectimicrobiota group</taxon>
        <taxon>Candidatus Tectimicrobiota</taxon>
    </lineage>
</organism>
<dbReference type="InterPro" id="IPR014730">
    <property type="entry name" value="ETF_a/b_N"/>
</dbReference>
<name>A0A932GPV4_UNCTE</name>
<feature type="non-terminal residue" evidence="4">
    <location>
        <position position="303"/>
    </location>
</feature>
<dbReference type="PANTHER" id="PTHR43153:SF1">
    <property type="entry name" value="ELECTRON TRANSFER FLAVOPROTEIN SUBUNIT ALPHA, MITOCHONDRIAL"/>
    <property type="match status" value="1"/>
</dbReference>
<keyword evidence="2" id="KW-0813">Transport</keyword>
<feature type="domain" description="Electron transfer flavoprotein alpha/beta-subunit N-terminal" evidence="3">
    <location>
        <begin position="116"/>
        <end position="300"/>
    </location>
</feature>
<dbReference type="Pfam" id="PF01012">
    <property type="entry name" value="ETF"/>
    <property type="match status" value="1"/>
</dbReference>
<evidence type="ECO:0000256" key="1">
    <source>
        <dbReference type="ARBA" id="ARBA00005817"/>
    </source>
</evidence>
<evidence type="ECO:0000313" key="4">
    <source>
        <dbReference type="EMBL" id="MBI3015012.1"/>
    </source>
</evidence>
<dbReference type="InterPro" id="IPR014729">
    <property type="entry name" value="Rossmann-like_a/b/a_fold"/>
</dbReference>
<dbReference type="InterPro" id="IPR001308">
    <property type="entry name" value="ETF_a/FixB"/>
</dbReference>
<dbReference type="PANTHER" id="PTHR43153">
    <property type="entry name" value="ELECTRON TRANSFER FLAVOPROTEIN ALPHA"/>
    <property type="match status" value="1"/>
</dbReference>